<reference evidence="11" key="2">
    <citation type="submission" date="2025-09" db="UniProtKB">
        <authorList>
            <consortium name="Ensembl"/>
        </authorList>
    </citation>
    <scope>IDENTIFICATION</scope>
</reference>
<dbReference type="PANTHER" id="PTHR11607:SF3">
    <property type="entry name" value="LYSOSOMAL ALPHA-MANNOSIDASE"/>
    <property type="match status" value="1"/>
</dbReference>
<comment type="cofactor">
    <cofactor evidence="9">
        <name>Zn(2+)</name>
        <dbReference type="ChEBI" id="CHEBI:29105"/>
    </cofactor>
    <text evidence="9">Binds 1 zinc ion per subunit.</text>
</comment>
<dbReference type="PANTHER" id="PTHR11607">
    <property type="entry name" value="ALPHA-MANNOSIDASE"/>
    <property type="match status" value="1"/>
</dbReference>
<dbReference type="Gene3D" id="1.20.1270.50">
    <property type="entry name" value="Glycoside hydrolase family 38, central domain"/>
    <property type="match status" value="2"/>
</dbReference>
<keyword evidence="7" id="KW-0325">Glycoprotein</keyword>
<protein>
    <recommendedName>
        <fullName evidence="9">Alpha-mannosidase</fullName>
        <ecNumber evidence="9">3.2.1.-</ecNumber>
    </recommendedName>
</protein>
<dbReference type="InterPro" id="IPR050843">
    <property type="entry name" value="Glycosyl_Hydrlase_38"/>
</dbReference>
<dbReference type="GeneTree" id="ENSGT01030000234638"/>
<evidence type="ECO:0000256" key="1">
    <source>
        <dbReference type="ARBA" id="ARBA00000365"/>
    </source>
</evidence>
<dbReference type="Ensembl" id="ENSSLUT00000034015.1">
    <property type="protein sequence ID" value="ENSSLUP00000032975.1"/>
    <property type="gene ID" value="ENSSLUG00000013438.1"/>
</dbReference>
<dbReference type="SMART" id="SM00872">
    <property type="entry name" value="Alpha-mann_mid"/>
    <property type="match status" value="1"/>
</dbReference>
<evidence type="ECO:0000313" key="11">
    <source>
        <dbReference type="Ensembl" id="ENSSLUP00000032975.1"/>
    </source>
</evidence>
<dbReference type="SUPFAM" id="SSF74650">
    <property type="entry name" value="Galactose mutarotase-like"/>
    <property type="match status" value="1"/>
</dbReference>
<dbReference type="InterPro" id="IPR015341">
    <property type="entry name" value="Glyco_hydro_38_cen"/>
</dbReference>
<evidence type="ECO:0000256" key="8">
    <source>
        <dbReference type="ARBA" id="ARBA00023295"/>
    </source>
</evidence>
<dbReference type="CDD" id="cd10810">
    <property type="entry name" value="GH38N_AMII_LAM_like"/>
    <property type="match status" value="1"/>
</dbReference>
<keyword evidence="6" id="KW-1015">Disulfide bond</keyword>
<dbReference type="Pfam" id="PF07748">
    <property type="entry name" value="Glyco_hydro_38C"/>
    <property type="match status" value="1"/>
</dbReference>
<evidence type="ECO:0000259" key="10">
    <source>
        <dbReference type="SMART" id="SM00872"/>
    </source>
</evidence>
<keyword evidence="5 9" id="KW-0862">Zinc</keyword>
<keyword evidence="8 9" id="KW-0326">Glycosidase</keyword>
<comment type="similarity">
    <text evidence="2 9">Belongs to the glycosyl hydrolase 38 family.</text>
</comment>
<feature type="domain" description="Glycoside hydrolase family 38 central" evidence="10">
    <location>
        <begin position="338"/>
        <end position="417"/>
    </location>
</feature>
<dbReference type="Pfam" id="PF01074">
    <property type="entry name" value="Glyco_hydro_38N"/>
    <property type="match status" value="1"/>
</dbReference>
<keyword evidence="4 9" id="KW-0378">Hydrolase</keyword>
<organism evidence="11 12">
    <name type="scientific">Sander lucioperca</name>
    <name type="common">Pike-perch</name>
    <name type="synonym">Perca lucioperca</name>
    <dbReference type="NCBI Taxonomy" id="283035"/>
    <lineage>
        <taxon>Eukaryota</taxon>
        <taxon>Metazoa</taxon>
        <taxon>Chordata</taxon>
        <taxon>Craniata</taxon>
        <taxon>Vertebrata</taxon>
        <taxon>Euteleostomi</taxon>
        <taxon>Actinopterygii</taxon>
        <taxon>Neopterygii</taxon>
        <taxon>Teleostei</taxon>
        <taxon>Neoteleostei</taxon>
        <taxon>Acanthomorphata</taxon>
        <taxon>Eupercaria</taxon>
        <taxon>Perciformes</taxon>
        <taxon>Percoidei</taxon>
        <taxon>Percidae</taxon>
        <taxon>Luciopercinae</taxon>
        <taxon>Sander</taxon>
    </lineage>
</organism>
<dbReference type="FunFam" id="1.20.1270.50:FF:000003">
    <property type="entry name" value="Alpha-mannosidase"/>
    <property type="match status" value="1"/>
</dbReference>
<dbReference type="FunFam" id="1.20.1270.50:FF:000002">
    <property type="entry name" value="Alpha-mannosidase"/>
    <property type="match status" value="1"/>
</dbReference>
<dbReference type="SUPFAM" id="SSF88713">
    <property type="entry name" value="Glycoside hydrolase/deacetylase"/>
    <property type="match status" value="1"/>
</dbReference>
<dbReference type="Gene3D" id="3.20.110.10">
    <property type="entry name" value="Glycoside hydrolase 38, N terminal domain"/>
    <property type="match status" value="1"/>
</dbReference>
<dbReference type="EC" id="3.2.1.-" evidence="9"/>
<dbReference type="InterPro" id="IPR028995">
    <property type="entry name" value="Glyco_hydro_57/38_cen_sf"/>
</dbReference>
<keyword evidence="12" id="KW-1185">Reference proteome</keyword>
<dbReference type="InterPro" id="IPR027291">
    <property type="entry name" value="Glyco_hydro_38_N_sf"/>
</dbReference>
<sequence length="886" mass="100771">PPFCFSCHATKPNMLNVHLVPHTHDDVGWLKTVDQYYYGDRNDIQHAGVQYILDSVVDQLLKNPDRRFIYVETAFFYRWWKQQSSSMQQTVKQLVNEGRLEFVNGGWCMSDEATTHYSAVIDQMTMGLRFLNETFGPCGRPRVAWHIDPFGHAREHASMFAQMGYDGFFFGRLDYQDRARRMVKREQELLWRASNSLTPPMADLFTGILPNGYNPPEGFCWDQSCDDPPIRDDPDLEDYNVDDVVKRFLTIANSQAMVYKTNHIIMTMGSDFQYENANLWYKNLDKLIRYVNGQQANGSKVNVLYSTPSCYLQELHRANLTWALKTDDFFPYADDAHDFWTGYFTSRPALKRYERISNSNLQTCNQLEILGGPVSRKGPFGDGESQTMKKAMAVAQHHDAVSGTEKQHVANDYARRLANGWQHCQVLVSNSLTALSGSSAKRIYCDNLNISVCPLTESSKKFSVNVYNPLARPVAWPVRLPVNGTSYVVSDAEGKSVDCQVCVCVCVCKRCKLHLYAFSKPYMHDIVHLYFLLKTEYLCVHVLQFIRVTFDPDTGLLSSLSNLETKQTIKLTQNFYWYNASDGNNKESNQPSGAYIFRPNSSTPFIISKTAKTESIQTPVVQEVRQWFAPWVSQVVRLYGDSRALELEWTVGPLPIDDDLGKEVITRLDTSIKTSEYFYTDSNGREMLQRKKDFRPTWNLSQSEPIAGNYYPINSRAFIKDDVDQLTVVTDRSQGGGSLQNGSLEIMLHRRLLYDDVRGVGEPLNESSGVFPEGLVVRGCLRLSLDRPPSAADAHRPLAQQVVLQPLLTFTDGDLHPNTQLEFSGLQAALPPAVHLLTLTQWDKDSVLLRLEHQFQSQESKVNSHPVTVNLELSSGCMYLLMPPVF</sequence>
<comment type="catalytic activity">
    <reaction evidence="1">
        <text>Hydrolysis of terminal, non-reducing alpha-D-mannose residues in alpha-D-mannosides.</text>
        <dbReference type="EC" id="3.2.1.24"/>
    </reaction>
</comment>
<dbReference type="Gene3D" id="2.60.40.1360">
    <property type="match status" value="1"/>
</dbReference>
<dbReference type="Gene3D" id="2.60.40.1180">
    <property type="entry name" value="Golgi alpha-mannosidase II"/>
    <property type="match status" value="1"/>
</dbReference>
<dbReference type="GO" id="GO:0006013">
    <property type="term" value="P:mannose metabolic process"/>
    <property type="evidence" value="ECO:0007669"/>
    <property type="project" value="InterPro"/>
</dbReference>
<dbReference type="InterPro" id="IPR011013">
    <property type="entry name" value="Gal_mutarotase_sf_dom"/>
</dbReference>
<reference evidence="11" key="1">
    <citation type="submission" date="2025-08" db="UniProtKB">
        <authorList>
            <consortium name="Ensembl"/>
        </authorList>
    </citation>
    <scope>IDENTIFICATION</scope>
</reference>
<dbReference type="AlphaFoldDB" id="A0A8C9Z2F9"/>
<dbReference type="SUPFAM" id="SSF88688">
    <property type="entry name" value="Families 57/38 glycoside transferase middle domain"/>
    <property type="match status" value="1"/>
</dbReference>
<dbReference type="InterPro" id="IPR037094">
    <property type="entry name" value="Glyco_hydro_38_cen_sf"/>
</dbReference>
<proteinExistence type="inferred from homology"/>
<evidence type="ECO:0000256" key="4">
    <source>
        <dbReference type="ARBA" id="ARBA00022801"/>
    </source>
</evidence>
<dbReference type="InterPro" id="IPR013780">
    <property type="entry name" value="Glyco_hydro_b"/>
</dbReference>
<evidence type="ECO:0000256" key="2">
    <source>
        <dbReference type="ARBA" id="ARBA00009792"/>
    </source>
</evidence>
<dbReference type="Pfam" id="PF09261">
    <property type="entry name" value="Alpha-mann_mid"/>
    <property type="match status" value="1"/>
</dbReference>
<accession>A0A8C9Z2F9</accession>
<dbReference type="FunFam" id="3.20.110.10:FF:000001">
    <property type="entry name" value="Alpha-mannosidase"/>
    <property type="match status" value="1"/>
</dbReference>
<name>A0A8C9Z2F9_SANLU</name>
<dbReference type="InterPro" id="IPR011330">
    <property type="entry name" value="Glyco_hydro/deAcase_b/a-brl"/>
</dbReference>
<evidence type="ECO:0000256" key="5">
    <source>
        <dbReference type="ARBA" id="ARBA00022833"/>
    </source>
</evidence>
<dbReference type="GO" id="GO:0030246">
    <property type="term" value="F:carbohydrate binding"/>
    <property type="evidence" value="ECO:0007669"/>
    <property type="project" value="InterPro"/>
</dbReference>
<dbReference type="Gene3D" id="2.70.98.30">
    <property type="entry name" value="Golgi alpha-mannosidase II, domain 4"/>
    <property type="match status" value="1"/>
</dbReference>
<evidence type="ECO:0000256" key="6">
    <source>
        <dbReference type="ARBA" id="ARBA00023157"/>
    </source>
</evidence>
<evidence type="ECO:0000256" key="9">
    <source>
        <dbReference type="RuleBase" id="RU361199"/>
    </source>
</evidence>
<evidence type="ECO:0000256" key="3">
    <source>
        <dbReference type="ARBA" id="ARBA00022723"/>
    </source>
</evidence>
<dbReference type="FunFam" id="2.70.98.30:FF:000003">
    <property type="entry name" value="Alpha-mannosidase"/>
    <property type="match status" value="1"/>
</dbReference>
<dbReference type="GO" id="GO:0046872">
    <property type="term" value="F:metal ion binding"/>
    <property type="evidence" value="ECO:0007669"/>
    <property type="project" value="UniProtKB-KW"/>
</dbReference>
<dbReference type="Proteomes" id="UP000694568">
    <property type="component" value="Unplaced"/>
</dbReference>
<dbReference type="InterPro" id="IPR000602">
    <property type="entry name" value="Glyco_hydro_38_N"/>
</dbReference>
<keyword evidence="3 9" id="KW-0479">Metal-binding</keyword>
<gene>
    <name evidence="11" type="primary">man2b1</name>
</gene>
<dbReference type="InterPro" id="IPR011682">
    <property type="entry name" value="Glyco_hydro_38_C"/>
</dbReference>
<evidence type="ECO:0000313" key="12">
    <source>
        <dbReference type="Proteomes" id="UP000694568"/>
    </source>
</evidence>
<dbReference type="GO" id="GO:0004559">
    <property type="term" value="F:alpha-mannosidase activity"/>
    <property type="evidence" value="ECO:0007669"/>
    <property type="project" value="UniProtKB-EC"/>
</dbReference>
<evidence type="ECO:0000256" key="7">
    <source>
        <dbReference type="ARBA" id="ARBA00023180"/>
    </source>
</evidence>
<dbReference type="GO" id="GO:0005764">
    <property type="term" value="C:lysosome"/>
    <property type="evidence" value="ECO:0007669"/>
    <property type="project" value="TreeGrafter"/>
</dbReference>